<feature type="region of interest" description="Disordered" evidence="4">
    <location>
        <begin position="450"/>
        <end position="512"/>
    </location>
</feature>
<evidence type="ECO:0000256" key="4">
    <source>
        <dbReference type="SAM" id="MobiDB-lite"/>
    </source>
</evidence>
<feature type="compositionally biased region" description="Acidic residues" evidence="4">
    <location>
        <begin position="52"/>
        <end position="62"/>
    </location>
</feature>
<evidence type="ECO:0000313" key="5">
    <source>
        <dbReference type="EMBL" id="JAT39187.1"/>
    </source>
</evidence>
<dbReference type="GO" id="GO:0005634">
    <property type="term" value="C:nucleus"/>
    <property type="evidence" value="ECO:0007669"/>
    <property type="project" value="UniProtKB-SubCell"/>
</dbReference>
<feature type="compositionally biased region" description="Acidic residues" evidence="4">
    <location>
        <begin position="69"/>
        <end position="91"/>
    </location>
</feature>
<dbReference type="EMBL" id="GEBQ01000790">
    <property type="protein sequence ID" value="JAT39187.1"/>
    <property type="molecule type" value="Transcribed_RNA"/>
</dbReference>
<evidence type="ECO:0008006" key="6">
    <source>
        <dbReference type="Google" id="ProtNLM"/>
    </source>
</evidence>
<dbReference type="InterPro" id="IPR024146">
    <property type="entry name" value="Claspin"/>
</dbReference>
<organism evidence="5">
    <name type="scientific">Graphocephala atropunctata</name>
    <dbReference type="NCBI Taxonomy" id="36148"/>
    <lineage>
        <taxon>Eukaryota</taxon>
        <taxon>Metazoa</taxon>
        <taxon>Ecdysozoa</taxon>
        <taxon>Arthropoda</taxon>
        <taxon>Hexapoda</taxon>
        <taxon>Insecta</taxon>
        <taxon>Pterygota</taxon>
        <taxon>Neoptera</taxon>
        <taxon>Paraneoptera</taxon>
        <taxon>Hemiptera</taxon>
        <taxon>Auchenorrhyncha</taxon>
        <taxon>Membracoidea</taxon>
        <taxon>Cicadellidae</taxon>
        <taxon>Cicadellinae</taxon>
        <taxon>Cicadellini</taxon>
        <taxon>Graphocephala</taxon>
    </lineage>
</organism>
<feature type="region of interest" description="Disordered" evidence="4">
    <location>
        <begin position="19"/>
        <end position="127"/>
    </location>
</feature>
<sequence length="662" mass="75648">PALAKPGAKLARLRAHLRAEMGRQREEQWTKKQQEQRLYEDEIYEGEKDVCDAIDADDENEDDTKSDGGESDEEEDSEEESEEELVEDDVNMSEKKKKKSAFVDDEAEESDDVAGEEDEENSTDYFIKRPAEKKIILKRMNTEDMFYSQEALKSSNNTEEEELPSFQKPRPVDEKAEEVEGSETSSVCPSPAFQLTALEGKDVSSFNWSAPTTPCKEFFSPKTVTPVRSLLHQLVERSPSVGSQDLENLCSGQFVSQSIHEIEENNTQDFELFLTEDSQAMQDQTTPVKAPPITQKESSEEKENMRSLLVDDDEELAAVVVSKKVKKLNFSDDEDEGEQSEDDVVGSDVECEGGKVDAPPEEVDYDSEENEVVKTAGDFLDKEAELSEEEWESEDEDERGLDTLDMEEADREQIDQRRLQRELGQMHMKQMLIEDKKEVRLLQEMLLEDGELHSEGRRQRQFRWSNNAFGEEDNKAQIDSDEDNADEEEDEENWRRSRHEREQYLKEHTKKAEQLELVVEEESDSQLLKLGHKALKRMSSSSQETKLAPTVDPMASPNPKKPFQQLLKRGSFLTRGEHVLSRLAQMVASSDGPVNQPKNSRNFVFASISPTKDQEKEPRTLQPTNKRKKFELPLPIPKKVCVQKPKTANKKSLFEALSKVQS</sequence>
<dbReference type="GO" id="GO:0010997">
    <property type="term" value="F:anaphase-promoting complex binding"/>
    <property type="evidence" value="ECO:0007669"/>
    <property type="project" value="TreeGrafter"/>
</dbReference>
<dbReference type="PANTHER" id="PTHR14396:SF10">
    <property type="entry name" value="CLASPIN"/>
    <property type="match status" value="1"/>
</dbReference>
<keyword evidence="2" id="KW-0597">Phosphoprotein</keyword>
<feature type="region of interest" description="Disordered" evidence="4">
    <location>
        <begin position="282"/>
        <end position="308"/>
    </location>
</feature>
<dbReference type="GO" id="GO:0007095">
    <property type="term" value="P:mitotic G2 DNA damage checkpoint signaling"/>
    <property type="evidence" value="ECO:0007669"/>
    <property type="project" value="TreeGrafter"/>
</dbReference>
<feature type="compositionally biased region" description="Acidic residues" evidence="4">
    <location>
        <begin position="103"/>
        <end position="122"/>
    </location>
</feature>
<feature type="compositionally biased region" description="Acidic residues" evidence="4">
    <location>
        <begin position="479"/>
        <end position="492"/>
    </location>
</feature>
<evidence type="ECO:0000256" key="3">
    <source>
        <dbReference type="ARBA" id="ARBA00023242"/>
    </source>
</evidence>
<feature type="compositionally biased region" description="Basic and acidic residues" evidence="4">
    <location>
        <begin position="19"/>
        <end position="51"/>
    </location>
</feature>
<feature type="compositionally biased region" description="Acidic residues" evidence="4">
    <location>
        <begin position="386"/>
        <end position="410"/>
    </location>
</feature>
<feature type="compositionally biased region" description="Acidic residues" evidence="4">
    <location>
        <begin position="331"/>
        <end position="351"/>
    </location>
</feature>
<feature type="region of interest" description="Disordered" evidence="4">
    <location>
        <begin position="382"/>
        <end position="413"/>
    </location>
</feature>
<dbReference type="GO" id="GO:0033314">
    <property type="term" value="P:mitotic DNA replication checkpoint signaling"/>
    <property type="evidence" value="ECO:0007669"/>
    <property type="project" value="TreeGrafter"/>
</dbReference>
<reference evidence="5" key="1">
    <citation type="submission" date="2015-11" db="EMBL/GenBank/DDBJ databases">
        <title>De novo transcriptome assembly of four potential Pierce s Disease insect vectors from Arizona vineyards.</title>
        <authorList>
            <person name="Tassone E.E."/>
        </authorList>
    </citation>
    <scope>NUCLEOTIDE SEQUENCE</scope>
</reference>
<feature type="region of interest" description="Disordered" evidence="4">
    <location>
        <begin position="149"/>
        <end position="191"/>
    </location>
</feature>
<feature type="region of interest" description="Disordered" evidence="4">
    <location>
        <begin position="606"/>
        <end position="632"/>
    </location>
</feature>
<gene>
    <name evidence="5" type="ORF">g.16762</name>
</gene>
<name>A0A1B6MTC0_9HEMI</name>
<dbReference type="AlphaFoldDB" id="A0A1B6MTC0"/>
<comment type="subcellular location">
    <subcellularLocation>
        <location evidence="1">Nucleus</location>
    </subcellularLocation>
</comment>
<evidence type="ECO:0000256" key="1">
    <source>
        <dbReference type="ARBA" id="ARBA00004123"/>
    </source>
</evidence>
<feature type="compositionally biased region" description="Basic and acidic residues" evidence="4">
    <location>
        <begin position="493"/>
        <end position="512"/>
    </location>
</feature>
<feature type="compositionally biased region" description="Acidic residues" evidence="4">
    <location>
        <begin position="359"/>
        <end position="370"/>
    </location>
</feature>
<protein>
    <recommendedName>
        <fullName evidence="6">Claspin</fullName>
    </recommendedName>
</protein>
<keyword evidence="3" id="KW-0539">Nucleus</keyword>
<feature type="region of interest" description="Disordered" evidence="4">
    <location>
        <begin position="534"/>
        <end position="562"/>
    </location>
</feature>
<dbReference type="PANTHER" id="PTHR14396">
    <property type="entry name" value="CLASPIN"/>
    <property type="match status" value="1"/>
</dbReference>
<feature type="region of interest" description="Disordered" evidence="4">
    <location>
        <begin position="327"/>
        <end position="370"/>
    </location>
</feature>
<evidence type="ECO:0000256" key="2">
    <source>
        <dbReference type="ARBA" id="ARBA00022553"/>
    </source>
</evidence>
<feature type="non-terminal residue" evidence="5">
    <location>
        <position position="1"/>
    </location>
</feature>
<accession>A0A1B6MTC0</accession>
<proteinExistence type="predicted"/>